<gene>
    <name evidence="1" type="ORF">KBB96_12855</name>
</gene>
<dbReference type="KEGG" id="lamb:KBB96_12855"/>
<proteinExistence type="predicted"/>
<evidence type="ECO:0000313" key="2">
    <source>
        <dbReference type="Proteomes" id="UP000676169"/>
    </source>
</evidence>
<dbReference type="RefSeq" id="WP_211629848.1">
    <property type="nucleotide sequence ID" value="NZ_CP073100.1"/>
</dbReference>
<dbReference type="EMBL" id="CP073100">
    <property type="protein sequence ID" value="QUE49759.1"/>
    <property type="molecule type" value="Genomic_DNA"/>
</dbReference>
<dbReference type="AlphaFoldDB" id="A0A975G5L5"/>
<evidence type="ECO:0000313" key="1">
    <source>
        <dbReference type="EMBL" id="QUE49759.1"/>
    </source>
</evidence>
<sequence length="153" mass="16291">MRDFALAALLPLFALLSSCKRETVATVVVSVYDVPDAGRLSDADRNELLNLTQAPRSGSGAHLMMISRFPVGKGLTLMCDQGLPDGSNELDTRFRCWVEPMGGGQCRVLPEFEVKTADGKSLSLDKGEAALSAGGRVLVVLNPRTVAAFGLKP</sequence>
<dbReference type="PROSITE" id="PS51257">
    <property type="entry name" value="PROKAR_LIPOPROTEIN"/>
    <property type="match status" value="1"/>
</dbReference>
<accession>A0A975G5L5</accession>
<protein>
    <recommendedName>
        <fullName evidence="3">Lipoprotein</fullName>
    </recommendedName>
</protein>
<reference evidence="1" key="1">
    <citation type="submission" date="2021-04" db="EMBL/GenBank/DDBJ databases">
        <title>Luteolibacter sp. 32A isolated from the skin of an Anderson's salamander (Ambystoma andersonii).</title>
        <authorList>
            <person name="Spergser J."/>
            <person name="Busse H.-J."/>
        </authorList>
    </citation>
    <scope>NUCLEOTIDE SEQUENCE</scope>
    <source>
        <strain evidence="1">32A</strain>
    </source>
</reference>
<organism evidence="1 2">
    <name type="scientific">Luteolibacter ambystomatis</name>
    <dbReference type="NCBI Taxonomy" id="2824561"/>
    <lineage>
        <taxon>Bacteria</taxon>
        <taxon>Pseudomonadati</taxon>
        <taxon>Verrucomicrobiota</taxon>
        <taxon>Verrucomicrobiia</taxon>
        <taxon>Verrucomicrobiales</taxon>
        <taxon>Verrucomicrobiaceae</taxon>
        <taxon>Luteolibacter</taxon>
    </lineage>
</organism>
<keyword evidence="2" id="KW-1185">Reference proteome</keyword>
<dbReference type="Proteomes" id="UP000676169">
    <property type="component" value="Chromosome"/>
</dbReference>
<evidence type="ECO:0008006" key="3">
    <source>
        <dbReference type="Google" id="ProtNLM"/>
    </source>
</evidence>
<name>A0A975G5L5_9BACT</name>